<dbReference type="EMBL" id="LFXJ01000013">
    <property type="protein sequence ID" value="KMY28277.1"/>
    <property type="molecule type" value="Genomic_DNA"/>
</dbReference>
<evidence type="ECO:0000313" key="1">
    <source>
        <dbReference type="EMBL" id="KMY28277.1"/>
    </source>
</evidence>
<dbReference type="Proteomes" id="UP000037326">
    <property type="component" value="Unassembled WGS sequence"/>
</dbReference>
<accession>A0A0K9F216</accession>
<proteinExistence type="predicted"/>
<sequence length="60" mass="7164">MTIDKEWILKCCRTNGLLVKGIEWFTLEIAIKISIYEEMEQMIILKNRYSQTTQNPTERV</sequence>
<organism evidence="1 2">
    <name type="scientific">Lysinibacillus xylanilyticus</name>
    <dbReference type="NCBI Taxonomy" id="582475"/>
    <lineage>
        <taxon>Bacteria</taxon>
        <taxon>Bacillati</taxon>
        <taxon>Bacillota</taxon>
        <taxon>Bacilli</taxon>
        <taxon>Bacillales</taxon>
        <taxon>Bacillaceae</taxon>
        <taxon>Lysinibacillus</taxon>
    </lineage>
</organism>
<reference evidence="2" key="1">
    <citation type="submission" date="2015-07" db="EMBL/GenBank/DDBJ databases">
        <authorList>
            <consortium name="Consortium for Microbial Forensics and Genomics (microFORGE)"/>
            <person name="Knight B.M."/>
            <person name="Roberts D.P."/>
            <person name="Lin D."/>
            <person name="Hari K."/>
            <person name="Fletcher J."/>
            <person name="Melcher U."/>
            <person name="Blagden T."/>
            <person name="Winegar R.A."/>
        </authorList>
    </citation>
    <scope>NUCLEOTIDE SEQUENCE [LARGE SCALE GENOMIC DNA]</scope>
    <source>
        <strain evidence="2">DSM 23493</strain>
    </source>
</reference>
<dbReference type="AlphaFoldDB" id="A0A0K9F216"/>
<name>A0A0K9F216_9BACI</name>
<dbReference type="PATRIC" id="fig|582475.4.peg.4740"/>
<gene>
    <name evidence="1" type="ORF">ACZ11_23890</name>
</gene>
<comment type="caution">
    <text evidence="1">The sequence shown here is derived from an EMBL/GenBank/DDBJ whole genome shotgun (WGS) entry which is preliminary data.</text>
</comment>
<protein>
    <submittedName>
        <fullName evidence="1">Uncharacterized protein</fullName>
    </submittedName>
</protein>
<evidence type="ECO:0000313" key="2">
    <source>
        <dbReference type="Proteomes" id="UP000037326"/>
    </source>
</evidence>